<evidence type="ECO:0008006" key="4">
    <source>
        <dbReference type="Google" id="ProtNLM"/>
    </source>
</evidence>
<dbReference type="AlphaFoldDB" id="A0A2M7YMM1"/>
<keyword evidence="1" id="KW-1133">Transmembrane helix</keyword>
<feature type="transmembrane region" description="Helical" evidence="1">
    <location>
        <begin position="58"/>
        <end position="79"/>
    </location>
</feature>
<keyword evidence="1" id="KW-0472">Membrane</keyword>
<reference evidence="3" key="1">
    <citation type="submission" date="2017-09" db="EMBL/GenBank/DDBJ databases">
        <title>Depth-based differentiation of microbial function through sediment-hosted aquifers and enrichment of novel symbionts in the deep terrestrial subsurface.</title>
        <authorList>
            <person name="Probst A.J."/>
            <person name="Ladd B."/>
            <person name="Jarett J.K."/>
            <person name="Geller-Mcgrath D.E."/>
            <person name="Sieber C.M.K."/>
            <person name="Emerson J.B."/>
            <person name="Anantharaman K."/>
            <person name="Thomas B.C."/>
            <person name="Malmstrom R."/>
            <person name="Stieglmeier M."/>
            <person name="Klingl A."/>
            <person name="Woyke T."/>
            <person name="Ryan C.M."/>
            <person name="Banfield J.F."/>
        </authorList>
    </citation>
    <scope>NUCLEOTIDE SEQUENCE [LARGE SCALE GENOMIC DNA]</scope>
</reference>
<sequence>TDILDLSEVTVFLKQVLLYIPQLIIAVLILLAAVLIANFLQRLVKASVEAAGLGSANFLATVTKWAIMVFAILAALLQLGVVPTLIQTLFTGFVAALVISFGLAFGLGGKDLAAQILEKIKKDISGE</sequence>
<dbReference type="EMBL" id="PFWG01000004">
    <property type="protein sequence ID" value="PJA64152.1"/>
    <property type="molecule type" value="Genomic_DNA"/>
</dbReference>
<organism evidence="2 3">
    <name type="scientific">Candidatus Portnoybacteria bacterium CG_4_9_14_3_um_filter_43_11</name>
    <dbReference type="NCBI Taxonomy" id="1974805"/>
    <lineage>
        <taxon>Bacteria</taxon>
        <taxon>Candidatus Portnoyibacteriota</taxon>
    </lineage>
</organism>
<comment type="caution">
    <text evidence="2">The sequence shown here is derived from an EMBL/GenBank/DDBJ whole genome shotgun (WGS) entry which is preliminary data.</text>
</comment>
<gene>
    <name evidence="2" type="ORF">CO160_00110</name>
</gene>
<name>A0A2M7YMM1_9BACT</name>
<proteinExistence type="predicted"/>
<protein>
    <recommendedName>
        <fullName evidence="4">Small-conductance mechanosensitive ion channel</fullName>
    </recommendedName>
</protein>
<keyword evidence="1" id="KW-0812">Transmembrane</keyword>
<evidence type="ECO:0000256" key="1">
    <source>
        <dbReference type="SAM" id="Phobius"/>
    </source>
</evidence>
<evidence type="ECO:0000313" key="3">
    <source>
        <dbReference type="Proteomes" id="UP000230941"/>
    </source>
</evidence>
<dbReference type="Gene3D" id="1.10.287.1260">
    <property type="match status" value="1"/>
</dbReference>
<dbReference type="InterPro" id="IPR008910">
    <property type="entry name" value="MSC_TM_helix"/>
</dbReference>
<dbReference type="Proteomes" id="UP000230941">
    <property type="component" value="Unassembled WGS sequence"/>
</dbReference>
<feature type="transmembrane region" description="Helical" evidence="1">
    <location>
        <begin position="85"/>
        <end position="107"/>
    </location>
</feature>
<feature type="non-terminal residue" evidence="2">
    <location>
        <position position="1"/>
    </location>
</feature>
<accession>A0A2M7YMM1</accession>
<evidence type="ECO:0000313" key="2">
    <source>
        <dbReference type="EMBL" id="PJA64152.1"/>
    </source>
</evidence>
<feature type="transmembrane region" description="Helical" evidence="1">
    <location>
        <begin position="16"/>
        <end position="37"/>
    </location>
</feature>
<dbReference type="Pfam" id="PF05552">
    <property type="entry name" value="MS_channel_1st_1"/>
    <property type="match status" value="1"/>
</dbReference>